<dbReference type="PROSITE" id="PS51192">
    <property type="entry name" value="HELICASE_ATP_BIND_1"/>
    <property type="match status" value="1"/>
</dbReference>
<dbReference type="CDD" id="cd18793">
    <property type="entry name" value="SF2_C_SNF"/>
    <property type="match status" value="1"/>
</dbReference>
<proteinExistence type="predicted"/>
<dbReference type="InterPro" id="IPR038718">
    <property type="entry name" value="SNF2-like_sf"/>
</dbReference>
<keyword evidence="7" id="KW-0067">ATP-binding</keyword>
<protein>
    <submittedName>
        <fullName evidence="12">Uncharacterized protein</fullName>
    </submittedName>
</protein>
<keyword evidence="6" id="KW-0862">Zinc</keyword>
<feature type="domain" description="PARP-type" evidence="9">
    <location>
        <begin position="69"/>
        <end position="144"/>
    </location>
</feature>
<evidence type="ECO:0000256" key="5">
    <source>
        <dbReference type="ARBA" id="ARBA00022801"/>
    </source>
</evidence>
<dbReference type="Pfam" id="PF00176">
    <property type="entry name" value="SNF2-rel_dom"/>
    <property type="match status" value="1"/>
</dbReference>
<evidence type="ECO:0000313" key="13">
    <source>
        <dbReference type="Proteomes" id="UP001642484"/>
    </source>
</evidence>
<evidence type="ECO:0000256" key="7">
    <source>
        <dbReference type="ARBA" id="ARBA00022840"/>
    </source>
</evidence>
<dbReference type="SMART" id="SM00490">
    <property type="entry name" value="HELICc"/>
    <property type="match status" value="1"/>
</dbReference>
<name>A0ABP0RH18_9DINO</name>
<dbReference type="PANTHER" id="PTHR45626">
    <property type="entry name" value="TRANSCRIPTION TERMINATION FACTOR 2-RELATED"/>
    <property type="match status" value="1"/>
</dbReference>
<feature type="domain" description="Helicase ATP-binding" evidence="10">
    <location>
        <begin position="193"/>
        <end position="403"/>
    </location>
</feature>
<dbReference type="EMBL" id="CAXAMN010025973">
    <property type="protein sequence ID" value="CAK9099564.1"/>
    <property type="molecule type" value="Genomic_DNA"/>
</dbReference>
<evidence type="ECO:0000256" key="3">
    <source>
        <dbReference type="ARBA" id="ARBA00022741"/>
    </source>
</evidence>
<keyword evidence="5" id="KW-0378">Hydrolase</keyword>
<evidence type="ECO:0000256" key="6">
    <source>
        <dbReference type="ARBA" id="ARBA00022833"/>
    </source>
</evidence>
<sequence length="797" mass="90507">MADALLAVEALSQSANRAPPRTEHVLYSVVEQTWLSVQQVARLSVEEKERKMLLPGTFCVRKGRRACKCKRCGKQIPKHCIQIGYPSIGRNGMTATAVWLHVDCAAQDLKLVEIAHEGKRAMKDALLGFTALQKEEQKQLIETICVPKTTEQPQLPDSQGSQHVEFEAHPTPSGLLGELTNVQAQGLTWLLQRERCEDVRGGILADEMGMGKTVEMISLLLASPVTLSLVVVPPTCLPQWCQELREWTKPGAIEVLTYAGAKRTLPEDLGQKRGTTVVLTTYATLEREFRRLVCQAEEQPNHKRRRQLSVEDDEMRDGEQLEEASQVDLWDEQLGLDFAQSTLFKTKWTRIILDEAHRIKNTHGGTSQAAVNLRGKRRWCISGTPVQNRIGDIYGLLRFLRMRPYGFYRCNRRGCDCECFWVRCWEGTLMCQACGHRRSQHRSIFASDISAPIRQFGFLDSGKTALERLRFEVFQKLMLRRTKALLDLPELHISIRKISLSPRESRRYKAMKEQHQGVLEAFIAEGTLMKNFGHVFSIIMRQRQAANHPDLPKYSVDSTCPFCQLEVEEEPVKLHCGRHECHEVCCLEVMRECGEDEITCPSCEHEQRALQGPNLPEALMAAGRPVRASSKINTLIAEISELEAPKCLVFSSFAHFLELIEYHLKERNVTCSRISGKTKMQERSDIIKQFNTEREPSVLCVSLQVGGEGLNLQAANQVFLMDPWWNPAAEQQAMQRCHRLGQSRPVYVHRFVSENTIEERILLLQERKQLTVDSTIGGSNSALLKLTSSDVQLLFRD</sequence>
<dbReference type="InterPro" id="IPR014001">
    <property type="entry name" value="Helicase_ATP-bd"/>
</dbReference>
<evidence type="ECO:0000259" key="11">
    <source>
        <dbReference type="PROSITE" id="PS51194"/>
    </source>
</evidence>
<dbReference type="Gene3D" id="3.30.1740.10">
    <property type="entry name" value="Zinc finger, PARP-type"/>
    <property type="match status" value="1"/>
</dbReference>
<dbReference type="InterPro" id="IPR049730">
    <property type="entry name" value="SNF2/RAD54-like_C"/>
</dbReference>
<dbReference type="InterPro" id="IPR050628">
    <property type="entry name" value="SNF2_RAD54_helicase_TF"/>
</dbReference>
<evidence type="ECO:0000256" key="8">
    <source>
        <dbReference type="ARBA" id="ARBA00023242"/>
    </source>
</evidence>
<evidence type="ECO:0000259" key="10">
    <source>
        <dbReference type="PROSITE" id="PS51192"/>
    </source>
</evidence>
<keyword evidence="2" id="KW-0479">Metal-binding</keyword>
<dbReference type="InterPro" id="IPR036957">
    <property type="entry name" value="Znf_PARP_sf"/>
</dbReference>
<organism evidence="12 13">
    <name type="scientific">Durusdinium trenchii</name>
    <dbReference type="NCBI Taxonomy" id="1381693"/>
    <lineage>
        <taxon>Eukaryota</taxon>
        <taxon>Sar</taxon>
        <taxon>Alveolata</taxon>
        <taxon>Dinophyceae</taxon>
        <taxon>Suessiales</taxon>
        <taxon>Symbiodiniaceae</taxon>
        <taxon>Durusdinium</taxon>
    </lineage>
</organism>
<dbReference type="Gene3D" id="3.40.50.10810">
    <property type="entry name" value="Tandem AAA-ATPase domain"/>
    <property type="match status" value="2"/>
</dbReference>
<keyword evidence="3" id="KW-0547">Nucleotide-binding</keyword>
<feature type="domain" description="Helicase C-terminal" evidence="11">
    <location>
        <begin position="631"/>
        <end position="787"/>
    </location>
</feature>
<evidence type="ECO:0000259" key="9">
    <source>
        <dbReference type="PROSITE" id="PS50064"/>
    </source>
</evidence>
<comment type="caution">
    <text evidence="12">The sequence shown here is derived from an EMBL/GenBank/DDBJ whole genome shotgun (WGS) entry which is preliminary data.</text>
</comment>
<dbReference type="PROSITE" id="PS51194">
    <property type="entry name" value="HELICASE_CTER"/>
    <property type="match status" value="1"/>
</dbReference>
<dbReference type="Proteomes" id="UP001642484">
    <property type="component" value="Unassembled WGS sequence"/>
</dbReference>
<evidence type="ECO:0000256" key="1">
    <source>
        <dbReference type="ARBA" id="ARBA00004123"/>
    </source>
</evidence>
<dbReference type="SUPFAM" id="SSF52540">
    <property type="entry name" value="P-loop containing nucleoside triphosphate hydrolases"/>
    <property type="match status" value="2"/>
</dbReference>
<evidence type="ECO:0000256" key="4">
    <source>
        <dbReference type="ARBA" id="ARBA00022771"/>
    </source>
</evidence>
<keyword evidence="13" id="KW-1185">Reference proteome</keyword>
<dbReference type="CDD" id="cd18008">
    <property type="entry name" value="DEXDc_SHPRH-like"/>
    <property type="match status" value="1"/>
</dbReference>
<dbReference type="InterPro" id="IPR001650">
    <property type="entry name" value="Helicase_C-like"/>
</dbReference>
<gene>
    <name evidence="12" type="ORF">CCMP2556_LOCUS47112</name>
</gene>
<keyword evidence="4" id="KW-0863">Zinc-finger</keyword>
<dbReference type="InterPro" id="IPR001510">
    <property type="entry name" value="Znf_PARP"/>
</dbReference>
<accession>A0ABP0RH18</accession>
<reference evidence="12 13" key="1">
    <citation type="submission" date="2024-02" db="EMBL/GenBank/DDBJ databases">
        <authorList>
            <person name="Chen Y."/>
            <person name="Shah S."/>
            <person name="Dougan E. K."/>
            <person name="Thang M."/>
            <person name="Chan C."/>
        </authorList>
    </citation>
    <scope>NUCLEOTIDE SEQUENCE [LARGE SCALE GENOMIC DNA]</scope>
</reference>
<dbReference type="SMART" id="SM00487">
    <property type="entry name" value="DEXDc"/>
    <property type="match status" value="1"/>
</dbReference>
<evidence type="ECO:0000313" key="12">
    <source>
        <dbReference type="EMBL" id="CAK9099564.1"/>
    </source>
</evidence>
<dbReference type="SUPFAM" id="SSF57716">
    <property type="entry name" value="Glucocorticoid receptor-like (DNA-binding domain)"/>
    <property type="match status" value="1"/>
</dbReference>
<dbReference type="Pfam" id="PF00271">
    <property type="entry name" value="Helicase_C"/>
    <property type="match status" value="1"/>
</dbReference>
<dbReference type="InterPro" id="IPR000330">
    <property type="entry name" value="SNF2_N"/>
</dbReference>
<dbReference type="Gene3D" id="3.40.50.300">
    <property type="entry name" value="P-loop containing nucleotide triphosphate hydrolases"/>
    <property type="match status" value="1"/>
</dbReference>
<keyword evidence="8" id="KW-0539">Nucleus</keyword>
<comment type="subcellular location">
    <subcellularLocation>
        <location evidence="1">Nucleus</location>
    </subcellularLocation>
</comment>
<dbReference type="PANTHER" id="PTHR45626:SF12">
    <property type="entry name" value="DNA REPAIR PROTEIN RAD16"/>
    <property type="match status" value="1"/>
</dbReference>
<dbReference type="PROSITE" id="PS50064">
    <property type="entry name" value="ZF_PARP_2"/>
    <property type="match status" value="1"/>
</dbReference>
<dbReference type="InterPro" id="IPR027417">
    <property type="entry name" value="P-loop_NTPase"/>
</dbReference>
<evidence type="ECO:0000256" key="2">
    <source>
        <dbReference type="ARBA" id="ARBA00022723"/>
    </source>
</evidence>